<keyword evidence="2" id="KW-0282">Flagellum</keyword>
<evidence type="ECO:0000313" key="2">
    <source>
        <dbReference type="EMBL" id="MDO1535812.1"/>
    </source>
</evidence>
<accession>A0ABT8SA66</accession>
<name>A0ABT8SA66_9BURK</name>
<dbReference type="Gene3D" id="3.30.750.140">
    <property type="match status" value="1"/>
</dbReference>
<dbReference type="InterPro" id="IPR038610">
    <property type="entry name" value="FliK-like_C_sf"/>
</dbReference>
<comment type="caution">
    <text evidence="2">The sequence shown here is derived from an EMBL/GenBank/DDBJ whole genome shotgun (WGS) entry which is preliminary data.</text>
</comment>
<evidence type="ECO:0000259" key="1">
    <source>
        <dbReference type="Pfam" id="PF02120"/>
    </source>
</evidence>
<reference evidence="2" key="1">
    <citation type="submission" date="2023-06" db="EMBL/GenBank/DDBJ databases">
        <authorList>
            <person name="Jiang Y."/>
            <person name="Liu Q."/>
        </authorList>
    </citation>
    <scope>NUCLEOTIDE SEQUENCE</scope>
    <source>
        <strain evidence="2">CGMCC 1.12090</strain>
    </source>
</reference>
<feature type="domain" description="Flagellar hook-length control protein-like C-terminal" evidence="1">
    <location>
        <begin position="352"/>
        <end position="422"/>
    </location>
</feature>
<evidence type="ECO:0000313" key="3">
    <source>
        <dbReference type="Proteomes" id="UP001169027"/>
    </source>
</evidence>
<dbReference type="InterPro" id="IPR021136">
    <property type="entry name" value="Flagellar_hook_control-like_C"/>
</dbReference>
<proteinExistence type="predicted"/>
<dbReference type="EMBL" id="JAUKVY010000022">
    <property type="protein sequence ID" value="MDO1535812.1"/>
    <property type="molecule type" value="Genomic_DNA"/>
</dbReference>
<keyword evidence="2" id="KW-0969">Cilium</keyword>
<dbReference type="RefSeq" id="WP_301813645.1">
    <property type="nucleotide sequence ID" value="NZ_JAUJZH010000022.1"/>
</dbReference>
<protein>
    <submittedName>
        <fullName evidence="2">Flagellar hook-length control protein FliK</fullName>
    </submittedName>
</protein>
<gene>
    <name evidence="2" type="ORF">Q2T77_26355</name>
</gene>
<keyword evidence="2" id="KW-0966">Cell projection</keyword>
<sequence>MSGLTGLIDALLAVKASPRLDVLGIKAETRIGAPGAVAEVLKVENEVRLPSKAALDRVLPGGPSSLPPAASAQPAPEAELSVAARVISAVLADLESDPGPVRGAAPAWPSRQAPSAPTLAGALAQTVAQSGLFYESHLLEFAAGARPLVQLMQEPQARWATPLAAQRAAEPAPAVAATASGEGAPTAEEVVRAVAESTLDEAGALPRSAQPVVAAAAGNGAAPAPGPALVDTAVAADSAATDAGPAPTPDAARLQAAYGRGEAAASVPAAHAPAAERVEEAGASHHAAAFAPKAAVPLAEVIHPQAVNLVHQQLDLLATAVFRWSGEAWPGVAMNWTVEKQAADPSDEGSGEDPPQRWSTTVAMSLPRLGQVDLRLSLAGPGVQARLAASEAGTVATLRADGGTLVQRMEAAGLRLQDLQVAPMAPAGGAS</sequence>
<keyword evidence="3" id="KW-1185">Reference proteome</keyword>
<dbReference type="Proteomes" id="UP001169027">
    <property type="component" value="Unassembled WGS sequence"/>
</dbReference>
<organism evidence="2 3">
    <name type="scientific">Variovorax ginsengisoli</name>
    <dbReference type="NCBI Taxonomy" id="363844"/>
    <lineage>
        <taxon>Bacteria</taxon>
        <taxon>Pseudomonadati</taxon>
        <taxon>Pseudomonadota</taxon>
        <taxon>Betaproteobacteria</taxon>
        <taxon>Burkholderiales</taxon>
        <taxon>Comamonadaceae</taxon>
        <taxon>Variovorax</taxon>
    </lineage>
</organism>
<dbReference type="Pfam" id="PF02120">
    <property type="entry name" value="Flg_hook"/>
    <property type="match status" value="1"/>
</dbReference>